<feature type="transmembrane region" description="Helical" evidence="6">
    <location>
        <begin position="6"/>
        <end position="30"/>
    </location>
</feature>
<dbReference type="GO" id="GO:0005254">
    <property type="term" value="F:chloride channel activity"/>
    <property type="evidence" value="ECO:0007669"/>
    <property type="project" value="TreeGrafter"/>
</dbReference>
<proteinExistence type="inferred from homology"/>
<comment type="similarity">
    <text evidence="2 6">Belongs to the anoctamin family.</text>
</comment>
<evidence type="ECO:0000256" key="2">
    <source>
        <dbReference type="ARBA" id="ARBA00009671"/>
    </source>
</evidence>
<dbReference type="Pfam" id="PF04547">
    <property type="entry name" value="Anoctamin"/>
    <property type="match status" value="1"/>
</dbReference>
<reference evidence="8" key="2">
    <citation type="submission" date="2025-09" db="UniProtKB">
        <authorList>
            <consortium name="Ensembl"/>
        </authorList>
    </citation>
    <scope>IDENTIFICATION</scope>
</reference>
<comment type="caution">
    <text evidence="6">Lacks conserved residue(s) required for the propagation of feature annotation.</text>
</comment>
<dbReference type="InterPro" id="IPR049452">
    <property type="entry name" value="Anoctamin_TM"/>
</dbReference>
<evidence type="ECO:0000256" key="4">
    <source>
        <dbReference type="ARBA" id="ARBA00022989"/>
    </source>
</evidence>
<evidence type="ECO:0000256" key="3">
    <source>
        <dbReference type="ARBA" id="ARBA00022692"/>
    </source>
</evidence>
<evidence type="ECO:0000256" key="6">
    <source>
        <dbReference type="RuleBase" id="RU280814"/>
    </source>
</evidence>
<feature type="transmembrane region" description="Helical" evidence="6">
    <location>
        <begin position="51"/>
        <end position="70"/>
    </location>
</feature>
<comment type="subcellular location">
    <subcellularLocation>
        <location evidence="1 6">Membrane</location>
        <topology evidence="1 6">Multi-pass membrane protein</topology>
    </subcellularLocation>
</comment>
<evidence type="ECO:0000256" key="5">
    <source>
        <dbReference type="ARBA" id="ARBA00023136"/>
    </source>
</evidence>
<dbReference type="HOGENOM" id="CLU_1551193_0_0_1"/>
<protein>
    <recommendedName>
        <fullName evidence="6">Anoctamin</fullName>
    </recommendedName>
</protein>
<organism evidence="8">
    <name type="scientific">Petromyzon marinus</name>
    <name type="common">Sea lamprey</name>
    <dbReference type="NCBI Taxonomy" id="7757"/>
    <lineage>
        <taxon>Eukaryota</taxon>
        <taxon>Metazoa</taxon>
        <taxon>Chordata</taxon>
        <taxon>Craniata</taxon>
        <taxon>Vertebrata</taxon>
        <taxon>Cyclostomata</taxon>
        <taxon>Hyperoartia</taxon>
        <taxon>Petromyzontiformes</taxon>
        <taxon>Petromyzontidae</taxon>
        <taxon>Petromyzon</taxon>
    </lineage>
</organism>
<accession>S4RA98</accession>
<feature type="domain" description="Anoctamin transmembrane" evidence="7">
    <location>
        <begin position="4"/>
        <end position="87"/>
    </location>
</feature>
<dbReference type="PANTHER" id="PTHR12308">
    <property type="entry name" value="ANOCTAMIN"/>
    <property type="match status" value="1"/>
</dbReference>
<evidence type="ECO:0000313" key="8">
    <source>
        <dbReference type="Ensembl" id="ENSPMAP00000002129.1"/>
    </source>
</evidence>
<keyword evidence="3 6" id="KW-0812">Transmembrane</keyword>
<dbReference type="AlphaFoldDB" id="S4RA98"/>
<sequence length="173" mass="19432">YTPVIQFRFATLFVASFPLAPLLALLNNIIEVRVDAWKLVTKMRRPVVSQARGIGAWADILSIVATLSVITNPQIIFVKINVIAKVRCSEALVKSLHANMLIPQSCILAFTTDIIPRLVYYYGYSAEYGTGLPTMHGYTEDSLSIFKISDFKEQNHPNILPAWFDPAFHTTCR</sequence>
<dbReference type="Ensembl" id="ENSPMAT00000002140.1">
    <property type="protein sequence ID" value="ENSPMAP00000002129.1"/>
    <property type="gene ID" value="ENSPMAG00000001945.1"/>
</dbReference>
<evidence type="ECO:0000256" key="1">
    <source>
        <dbReference type="ARBA" id="ARBA00004141"/>
    </source>
</evidence>
<dbReference type="GeneTree" id="ENSGT00940000155692"/>
<dbReference type="GO" id="GO:0005886">
    <property type="term" value="C:plasma membrane"/>
    <property type="evidence" value="ECO:0007669"/>
    <property type="project" value="TreeGrafter"/>
</dbReference>
<keyword evidence="5 6" id="KW-0472">Membrane</keyword>
<dbReference type="PANTHER" id="PTHR12308:SF84">
    <property type="entry name" value="ANOCTAMIN"/>
    <property type="match status" value="1"/>
</dbReference>
<name>S4RA98_PETMA</name>
<evidence type="ECO:0000259" key="7">
    <source>
        <dbReference type="Pfam" id="PF04547"/>
    </source>
</evidence>
<dbReference type="InterPro" id="IPR007632">
    <property type="entry name" value="Anoctamin"/>
</dbReference>
<reference evidence="8" key="1">
    <citation type="submission" date="2025-08" db="UniProtKB">
        <authorList>
            <consortium name="Ensembl"/>
        </authorList>
    </citation>
    <scope>IDENTIFICATION</scope>
</reference>
<keyword evidence="4 6" id="KW-1133">Transmembrane helix</keyword>